<dbReference type="EMBL" id="BPLR01014611">
    <property type="protein sequence ID" value="GIY69945.1"/>
    <property type="molecule type" value="Genomic_DNA"/>
</dbReference>
<evidence type="ECO:0000313" key="2">
    <source>
        <dbReference type="Proteomes" id="UP001054945"/>
    </source>
</evidence>
<accession>A0AAV4VKG6</accession>
<organism evidence="1 2">
    <name type="scientific">Caerostris extrusa</name>
    <name type="common">Bark spider</name>
    <name type="synonym">Caerostris bankana</name>
    <dbReference type="NCBI Taxonomy" id="172846"/>
    <lineage>
        <taxon>Eukaryota</taxon>
        <taxon>Metazoa</taxon>
        <taxon>Ecdysozoa</taxon>
        <taxon>Arthropoda</taxon>
        <taxon>Chelicerata</taxon>
        <taxon>Arachnida</taxon>
        <taxon>Araneae</taxon>
        <taxon>Araneomorphae</taxon>
        <taxon>Entelegynae</taxon>
        <taxon>Araneoidea</taxon>
        <taxon>Araneidae</taxon>
        <taxon>Caerostris</taxon>
    </lineage>
</organism>
<protein>
    <submittedName>
        <fullName evidence="1">Uncharacterized protein</fullName>
    </submittedName>
</protein>
<dbReference type="Proteomes" id="UP001054945">
    <property type="component" value="Unassembled WGS sequence"/>
</dbReference>
<sequence>MFQLRTHDFESIKSTVVCFPLQIASILLQLVFPLLTMDLFPAQLFQRVVRIKYCKRGSDQESLARQGQIKALVTFIEPKYARIFHRHLDESWKNDVKSMDNMKRVWLESQS</sequence>
<proteinExistence type="predicted"/>
<keyword evidence="2" id="KW-1185">Reference proteome</keyword>
<evidence type="ECO:0000313" key="1">
    <source>
        <dbReference type="EMBL" id="GIY69945.1"/>
    </source>
</evidence>
<dbReference type="AlphaFoldDB" id="A0AAV4VKG6"/>
<name>A0AAV4VKG6_CAEEX</name>
<gene>
    <name evidence="1" type="ORF">CEXT_172631</name>
</gene>
<reference evidence="1 2" key="1">
    <citation type="submission" date="2021-06" db="EMBL/GenBank/DDBJ databases">
        <title>Caerostris extrusa draft genome.</title>
        <authorList>
            <person name="Kono N."/>
            <person name="Arakawa K."/>
        </authorList>
    </citation>
    <scope>NUCLEOTIDE SEQUENCE [LARGE SCALE GENOMIC DNA]</scope>
</reference>
<comment type="caution">
    <text evidence="1">The sequence shown here is derived from an EMBL/GenBank/DDBJ whole genome shotgun (WGS) entry which is preliminary data.</text>
</comment>